<dbReference type="InterPro" id="IPR042099">
    <property type="entry name" value="ANL_N_sf"/>
</dbReference>
<dbReference type="Pfam" id="PF00501">
    <property type="entry name" value="AMP-binding"/>
    <property type="match status" value="1"/>
</dbReference>
<proteinExistence type="predicted"/>
<dbReference type="InterPro" id="IPR045851">
    <property type="entry name" value="AMP-bd_C_sf"/>
</dbReference>
<evidence type="ECO:0000259" key="2">
    <source>
        <dbReference type="Pfam" id="PF13193"/>
    </source>
</evidence>
<evidence type="ECO:0000313" key="3">
    <source>
        <dbReference type="EMBL" id="GLW71042.1"/>
    </source>
</evidence>
<dbReference type="Pfam" id="PF13193">
    <property type="entry name" value="AMP-binding_C"/>
    <property type="match status" value="1"/>
</dbReference>
<dbReference type="Proteomes" id="UP001165041">
    <property type="component" value="Unassembled WGS sequence"/>
</dbReference>
<dbReference type="InterPro" id="IPR020845">
    <property type="entry name" value="AMP-binding_CS"/>
</dbReference>
<evidence type="ECO:0000313" key="4">
    <source>
        <dbReference type="Proteomes" id="UP001165041"/>
    </source>
</evidence>
<dbReference type="Gene3D" id="3.40.50.12780">
    <property type="entry name" value="N-terminal domain of ligase-like"/>
    <property type="match status" value="1"/>
</dbReference>
<name>A0A9W6V396_9ACTN</name>
<protein>
    <submittedName>
        <fullName evidence="3">AMP-dependent synthetase</fullName>
    </submittedName>
</protein>
<dbReference type="InterPro" id="IPR000873">
    <property type="entry name" value="AMP-dep_synth/lig_dom"/>
</dbReference>
<dbReference type="RefSeq" id="WP_285736851.1">
    <property type="nucleotide sequence ID" value="NZ_BSSA01000010.1"/>
</dbReference>
<dbReference type="PANTHER" id="PTHR43767:SF12">
    <property type="entry name" value="AMP-DEPENDENT SYNTHETASE AND LIGASE"/>
    <property type="match status" value="1"/>
</dbReference>
<comment type="caution">
    <text evidence="3">The sequence shown here is derived from an EMBL/GenBank/DDBJ whole genome shotgun (WGS) entry which is preliminary data.</text>
</comment>
<dbReference type="AlphaFoldDB" id="A0A9W6V396"/>
<reference evidence="3" key="1">
    <citation type="submission" date="2023-02" db="EMBL/GenBank/DDBJ databases">
        <title>Kitasatospora phosalacinea NBRC 14627.</title>
        <authorList>
            <person name="Ichikawa N."/>
            <person name="Sato H."/>
            <person name="Tonouchi N."/>
        </authorList>
    </citation>
    <scope>NUCLEOTIDE SEQUENCE</scope>
    <source>
        <strain evidence="3">NBRC 14627</strain>
    </source>
</reference>
<dbReference type="GO" id="GO:0016877">
    <property type="term" value="F:ligase activity, forming carbon-sulfur bonds"/>
    <property type="evidence" value="ECO:0007669"/>
    <property type="project" value="UniProtKB-ARBA"/>
</dbReference>
<dbReference type="PROSITE" id="PS00455">
    <property type="entry name" value="AMP_BINDING"/>
    <property type="match status" value="1"/>
</dbReference>
<evidence type="ECO:0000259" key="1">
    <source>
        <dbReference type="Pfam" id="PF00501"/>
    </source>
</evidence>
<organism evidence="3 4">
    <name type="scientific">Kitasatospora phosalacinea</name>
    <dbReference type="NCBI Taxonomy" id="2065"/>
    <lineage>
        <taxon>Bacteria</taxon>
        <taxon>Bacillati</taxon>
        <taxon>Actinomycetota</taxon>
        <taxon>Actinomycetes</taxon>
        <taxon>Kitasatosporales</taxon>
        <taxon>Streptomycetaceae</taxon>
        <taxon>Kitasatospora</taxon>
    </lineage>
</organism>
<dbReference type="InterPro" id="IPR025110">
    <property type="entry name" value="AMP-bd_C"/>
</dbReference>
<dbReference type="EMBL" id="BSSA01000010">
    <property type="protein sequence ID" value="GLW71042.1"/>
    <property type="molecule type" value="Genomic_DNA"/>
</dbReference>
<feature type="domain" description="AMP-binding enzyme C-terminal" evidence="2">
    <location>
        <begin position="421"/>
        <end position="494"/>
    </location>
</feature>
<feature type="domain" description="AMP-dependent synthetase/ligase" evidence="1">
    <location>
        <begin position="22"/>
        <end position="373"/>
    </location>
</feature>
<gene>
    <name evidence="3" type="ORF">Kpho02_33410</name>
</gene>
<dbReference type="PANTHER" id="PTHR43767">
    <property type="entry name" value="LONG-CHAIN-FATTY-ACID--COA LIGASE"/>
    <property type="match status" value="1"/>
</dbReference>
<dbReference type="InterPro" id="IPR050237">
    <property type="entry name" value="ATP-dep_AMP-bd_enzyme"/>
</dbReference>
<sequence length="513" mass="53283">MTAPRTASAAPPAPATLPALLAHRAAAHGERTAIVNGERSLGFADWQRRSGALATVLRTAGLATGDRVGLCYGTGGWTEFAVAFLAVLRAGGVAVPFSDRTPPAGVGHLLADCGARFLLHGPAGAPAGVPAGVRTLTEQDPDLPGPVLPELDLDLPDLEPGAPAQILYTSGTTGTPKGVTASHANLAHGCTLDERRRPLRHSAAFLHTFPVGTNAGQTMLVNALNAHARCVAAPQFTPARFLRLIPEHRVGSVFLVPATAIEVLASPALAAAAGSGALDGVRLVGSTAAALPQPVALGLSRAFAGAQIVNYYTSTEAAPAQVTLLFDPARPQSPGRPASLADLRVTDAAGRPVPPGTAGELWLRSPAAPRGYLGERDDETFRGRWTRMGDLGRVDEDGFLHLLDRERDVVKSGAHKVSTLQVEDALHAHPLVADAAAVGVPHPVLGSVVAAFVVPAGELTAAALRTFLLDRLAVHELPATVHFRDALPRNEAGKVLKRELRRALDPDPREAAP</sequence>
<dbReference type="SUPFAM" id="SSF56801">
    <property type="entry name" value="Acetyl-CoA synthetase-like"/>
    <property type="match status" value="1"/>
</dbReference>
<dbReference type="Gene3D" id="3.30.300.30">
    <property type="match status" value="1"/>
</dbReference>
<accession>A0A9W6V396</accession>